<dbReference type="InParanoid" id="A0A286UKW7"/>
<comment type="caution">
    <text evidence="1">The sequence shown here is derived from an EMBL/GenBank/DDBJ whole genome shotgun (WGS) entry which is preliminary data.</text>
</comment>
<dbReference type="Proteomes" id="UP000217199">
    <property type="component" value="Unassembled WGS sequence"/>
</dbReference>
<proteinExistence type="predicted"/>
<accession>A0A286UKW7</accession>
<sequence length="93" mass="10640">MKATNFAYRHSKDCYEKPFSYDVMNYWLIHVCYLPLNVDIRSARRVYRSGLPDKGPELKGVSQGKNGPFADACFALVAKKWRASLSIGKDFKC</sequence>
<evidence type="ECO:0000313" key="1">
    <source>
        <dbReference type="EMBL" id="PAV20169.1"/>
    </source>
</evidence>
<organism evidence="1 2">
    <name type="scientific">Pyrrhoderma noxium</name>
    <dbReference type="NCBI Taxonomy" id="2282107"/>
    <lineage>
        <taxon>Eukaryota</taxon>
        <taxon>Fungi</taxon>
        <taxon>Dikarya</taxon>
        <taxon>Basidiomycota</taxon>
        <taxon>Agaricomycotina</taxon>
        <taxon>Agaricomycetes</taxon>
        <taxon>Hymenochaetales</taxon>
        <taxon>Hymenochaetaceae</taxon>
        <taxon>Pyrrhoderma</taxon>
    </lineage>
</organism>
<dbReference type="EMBL" id="NBII01000004">
    <property type="protein sequence ID" value="PAV20169.1"/>
    <property type="molecule type" value="Genomic_DNA"/>
</dbReference>
<evidence type="ECO:0000313" key="2">
    <source>
        <dbReference type="Proteomes" id="UP000217199"/>
    </source>
</evidence>
<protein>
    <submittedName>
        <fullName evidence="1">Uncharacterized protein</fullName>
    </submittedName>
</protein>
<keyword evidence="2" id="KW-1185">Reference proteome</keyword>
<name>A0A286UKW7_9AGAM</name>
<gene>
    <name evidence="1" type="ORF">PNOK_0510300</name>
</gene>
<reference evidence="1 2" key="1">
    <citation type="journal article" date="2017" name="Mol. Ecol.">
        <title>Comparative and population genomic landscape of Phellinus noxius: A hypervariable fungus causing root rot in trees.</title>
        <authorList>
            <person name="Chung C.L."/>
            <person name="Lee T.J."/>
            <person name="Akiba M."/>
            <person name="Lee H.H."/>
            <person name="Kuo T.H."/>
            <person name="Liu D."/>
            <person name="Ke H.M."/>
            <person name="Yokoi T."/>
            <person name="Roa M.B."/>
            <person name="Lu M.J."/>
            <person name="Chang Y.Y."/>
            <person name="Ann P.J."/>
            <person name="Tsai J.N."/>
            <person name="Chen C.Y."/>
            <person name="Tzean S.S."/>
            <person name="Ota Y."/>
            <person name="Hattori T."/>
            <person name="Sahashi N."/>
            <person name="Liou R.F."/>
            <person name="Kikuchi T."/>
            <person name="Tsai I.J."/>
        </authorList>
    </citation>
    <scope>NUCLEOTIDE SEQUENCE [LARGE SCALE GENOMIC DNA]</scope>
    <source>
        <strain evidence="1 2">FFPRI411160</strain>
    </source>
</reference>
<dbReference type="AlphaFoldDB" id="A0A286UKW7"/>